<dbReference type="Gene3D" id="1.20.58.1880">
    <property type="match status" value="1"/>
</dbReference>
<protein>
    <submittedName>
        <fullName evidence="11">SANT domain-containing protein</fullName>
    </submittedName>
</protein>
<dbReference type="GO" id="GO:0003714">
    <property type="term" value="F:transcription corepressor activity"/>
    <property type="evidence" value="ECO:0007669"/>
    <property type="project" value="TreeGrafter"/>
</dbReference>
<name>A0A0N5ABN1_9BILA</name>
<dbReference type="InterPro" id="IPR001005">
    <property type="entry name" value="SANT/Myb"/>
</dbReference>
<keyword evidence="2" id="KW-0678">Repressor</keyword>
<sequence length="504" mass="56757">MSCCSQPSVSDSVINEDYSDFQSLSLPTLLAHRLSPSDEDCSTGTACGSTVPLHPSGAHFETPDDDDDEPPPVLDLYGRAVPETLQSIEDEAPSTPEDSSDISPLKPAMCKDLVGASSSTSLMPTIEKPFESINVKVRRSVRQARQRKEKKCTPDIEEPKNSEDCRAEIPDWNENECDSDDGDACIWRNSECLNCDELEELFSICRNQLNMPEEEVYEALYKNNYDLLATLEHIEEFIGPRNEPFSKNDVRAFFQGMKACNNNDFVFIKANYLPKRKVTELVDFYYKTKKTECFGQPIDKCCPLMMKLCDDDPPLISKSECANCCGIIQNKNLEKDMPTLCAICDLYFRKTKRLRSLFLPSTSEVTSAVTPNLANVKDEPTECCSAPATSLANSKAEHSCSFVKSKLQTLRTARWTAAEKEKAVIAFYKFGKDFAAVAKELGTKTPADLKRFYVNYNSDYRLDFLVNHSNCSQKVEKEELAEKCANTVTVEQRSLRRQTKKRRA</sequence>
<dbReference type="InterPro" id="IPR017884">
    <property type="entry name" value="SANT_dom"/>
</dbReference>
<feature type="domain" description="SANT" evidence="9">
    <location>
        <begin position="410"/>
        <end position="461"/>
    </location>
</feature>
<dbReference type="GO" id="GO:0006357">
    <property type="term" value="P:regulation of transcription by RNA polymerase II"/>
    <property type="evidence" value="ECO:0007669"/>
    <property type="project" value="TreeGrafter"/>
</dbReference>
<dbReference type="CDD" id="cd00167">
    <property type="entry name" value="SANT"/>
    <property type="match status" value="1"/>
</dbReference>
<evidence type="ECO:0000313" key="10">
    <source>
        <dbReference type="Proteomes" id="UP000046393"/>
    </source>
</evidence>
<keyword evidence="5" id="KW-0862">Zinc</keyword>
<dbReference type="PANTHER" id="PTHR16089">
    <property type="entry name" value="REST COREPRESSOR COREST PROTEIN-RELATED"/>
    <property type="match status" value="1"/>
</dbReference>
<dbReference type="WBParaSite" id="SMUV_0000155701-mRNA-1">
    <property type="protein sequence ID" value="SMUV_0000155701-mRNA-1"/>
    <property type="gene ID" value="SMUV_0000155701"/>
</dbReference>
<evidence type="ECO:0000256" key="2">
    <source>
        <dbReference type="ARBA" id="ARBA00022491"/>
    </source>
</evidence>
<keyword evidence="4" id="KW-0863">Zinc-finger</keyword>
<dbReference type="Pfam" id="PF00249">
    <property type="entry name" value="Myb_DNA-binding"/>
    <property type="match status" value="1"/>
</dbReference>
<dbReference type="PANTHER" id="PTHR16089:SF28">
    <property type="entry name" value="REST COREPRESSOR"/>
    <property type="match status" value="1"/>
</dbReference>
<evidence type="ECO:0000313" key="11">
    <source>
        <dbReference type="WBParaSite" id="SMUV_0000155701-mRNA-1"/>
    </source>
</evidence>
<evidence type="ECO:0000256" key="1">
    <source>
        <dbReference type="ARBA" id="ARBA00004123"/>
    </source>
</evidence>
<dbReference type="FunFam" id="1.10.10.60:FF:000012">
    <property type="entry name" value="Metastasis-associated 1 family, member 3"/>
    <property type="match status" value="1"/>
</dbReference>
<dbReference type="PROSITE" id="PS51293">
    <property type="entry name" value="SANT"/>
    <property type="match status" value="1"/>
</dbReference>
<dbReference type="GO" id="GO:0003677">
    <property type="term" value="F:DNA binding"/>
    <property type="evidence" value="ECO:0007669"/>
    <property type="project" value="UniProtKB-KW"/>
</dbReference>
<reference evidence="11" key="1">
    <citation type="submission" date="2017-02" db="UniProtKB">
        <authorList>
            <consortium name="WormBaseParasite"/>
        </authorList>
    </citation>
    <scope>IDENTIFICATION</scope>
</reference>
<feature type="region of interest" description="Disordered" evidence="8">
    <location>
        <begin position="35"/>
        <end position="72"/>
    </location>
</feature>
<dbReference type="InterPro" id="IPR051066">
    <property type="entry name" value="Trans_reg/Corepressor"/>
</dbReference>
<dbReference type="GO" id="GO:0008270">
    <property type="term" value="F:zinc ion binding"/>
    <property type="evidence" value="ECO:0007669"/>
    <property type="project" value="UniProtKB-KW"/>
</dbReference>
<evidence type="ECO:0000256" key="5">
    <source>
        <dbReference type="ARBA" id="ARBA00022833"/>
    </source>
</evidence>
<dbReference type="SMART" id="SM00717">
    <property type="entry name" value="SANT"/>
    <property type="match status" value="2"/>
</dbReference>
<dbReference type="GO" id="GO:0000118">
    <property type="term" value="C:histone deacetylase complex"/>
    <property type="evidence" value="ECO:0007669"/>
    <property type="project" value="TreeGrafter"/>
</dbReference>
<comment type="subcellular location">
    <subcellularLocation>
        <location evidence="1">Nucleus</location>
    </subcellularLocation>
</comment>
<keyword evidence="6" id="KW-0238">DNA-binding</keyword>
<keyword evidence="10" id="KW-1185">Reference proteome</keyword>
<dbReference type="STRING" id="451379.A0A0N5ABN1"/>
<evidence type="ECO:0000259" key="9">
    <source>
        <dbReference type="PROSITE" id="PS51293"/>
    </source>
</evidence>
<evidence type="ECO:0000256" key="3">
    <source>
        <dbReference type="ARBA" id="ARBA00022723"/>
    </source>
</evidence>
<proteinExistence type="predicted"/>
<dbReference type="SUPFAM" id="SSF46689">
    <property type="entry name" value="Homeodomain-like"/>
    <property type="match status" value="1"/>
</dbReference>
<keyword evidence="7" id="KW-0539">Nucleus</keyword>
<evidence type="ECO:0000256" key="6">
    <source>
        <dbReference type="ARBA" id="ARBA00023125"/>
    </source>
</evidence>
<dbReference type="InterPro" id="IPR009057">
    <property type="entry name" value="Homeodomain-like_sf"/>
</dbReference>
<dbReference type="Proteomes" id="UP000046393">
    <property type="component" value="Unplaced"/>
</dbReference>
<evidence type="ECO:0000256" key="8">
    <source>
        <dbReference type="SAM" id="MobiDB-lite"/>
    </source>
</evidence>
<dbReference type="Gene3D" id="1.10.10.60">
    <property type="entry name" value="Homeodomain-like"/>
    <property type="match status" value="1"/>
</dbReference>
<organism evidence="10 11">
    <name type="scientific">Syphacia muris</name>
    <dbReference type="NCBI Taxonomy" id="451379"/>
    <lineage>
        <taxon>Eukaryota</taxon>
        <taxon>Metazoa</taxon>
        <taxon>Ecdysozoa</taxon>
        <taxon>Nematoda</taxon>
        <taxon>Chromadorea</taxon>
        <taxon>Rhabditida</taxon>
        <taxon>Spirurina</taxon>
        <taxon>Oxyuridomorpha</taxon>
        <taxon>Oxyuroidea</taxon>
        <taxon>Oxyuridae</taxon>
        <taxon>Syphacia</taxon>
    </lineage>
</organism>
<accession>A0A0N5ABN1</accession>
<evidence type="ECO:0000256" key="4">
    <source>
        <dbReference type="ARBA" id="ARBA00022771"/>
    </source>
</evidence>
<dbReference type="GO" id="GO:0005667">
    <property type="term" value="C:transcription regulator complex"/>
    <property type="evidence" value="ECO:0007669"/>
    <property type="project" value="TreeGrafter"/>
</dbReference>
<keyword evidence="3" id="KW-0479">Metal-binding</keyword>
<evidence type="ECO:0000256" key="7">
    <source>
        <dbReference type="ARBA" id="ARBA00023242"/>
    </source>
</evidence>
<dbReference type="AlphaFoldDB" id="A0A0N5ABN1"/>